<dbReference type="Proteomes" id="UP000694546">
    <property type="component" value="Chromosome 23"/>
</dbReference>
<keyword evidence="9" id="KW-0479">Metal-binding</keyword>
<evidence type="ECO:0000256" key="6">
    <source>
        <dbReference type="ARBA" id="ARBA00012378"/>
    </source>
</evidence>
<dbReference type="AlphaFoldDB" id="A0A8C5FCC4"/>
<dbReference type="EC" id="3.6.1.28" evidence="6"/>
<dbReference type="PANTHER" id="PTHR14586:SF1">
    <property type="entry name" value="THIAMINE-TRIPHOSPHATASE"/>
    <property type="match status" value="1"/>
</dbReference>
<evidence type="ECO:0000256" key="1">
    <source>
        <dbReference type="ARBA" id="ARBA00001946"/>
    </source>
</evidence>
<dbReference type="CDD" id="cd07758">
    <property type="entry name" value="ThTPase"/>
    <property type="match status" value="1"/>
</dbReference>
<keyword evidence="12" id="KW-0007">Acetylation</keyword>
<sequence>LRSTVEVERKFVCDAGMWKRLEEIGAVCIGQREIHDQYFDTPDFELTLRDTWLRKREDSWELKCPPAVGKTQETSGEGLEEASLCSRYKEITSLPEIQSRVKEVLKHCAGGSLNADPLPGPLVTVGQVSHEEPGGPEGVGDSWPGELNLRCFAEFTTARRSFTLQEEGVQIDLDQADFGYTVGEIEVLVQEGEEVGSALEKIERAARRLGLTRNLRVEGKMDVYLQRFCPEHYVKLQRAHIL</sequence>
<feature type="domain" description="CYTH" evidence="14">
    <location>
        <begin position="4"/>
        <end position="227"/>
    </location>
</feature>
<dbReference type="GO" id="GO:0000287">
    <property type="term" value="F:magnesium ion binding"/>
    <property type="evidence" value="ECO:0007669"/>
    <property type="project" value="TreeGrafter"/>
</dbReference>
<protein>
    <recommendedName>
        <fullName evidence="7">Thiamine-triphosphatase</fullName>
        <ecNumber evidence="6">3.6.1.28</ecNumber>
    </recommendedName>
</protein>
<dbReference type="GO" id="GO:0006772">
    <property type="term" value="P:thiamine metabolic process"/>
    <property type="evidence" value="ECO:0007669"/>
    <property type="project" value="InterPro"/>
</dbReference>
<dbReference type="Ensembl" id="ENSGMOT00000051994.1">
    <property type="protein sequence ID" value="ENSGMOP00000026276.1"/>
    <property type="gene ID" value="ENSGMOG00000003946.2"/>
</dbReference>
<dbReference type="CTD" id="79178"/>
<dbReference type="InterPro" id="IPR039582">
    <property type="entry name" value="THTPA"/>
</dbReference>
<dbReference type="OMA" id="HWLRHRE"/>
<dbReference type="InterPro" id="IPR033469">
    <property type="entry name" value="CYTH-like_dom_sf"/>
</dbReference>
<evidence type="ECO:0000313" key="16">
    <source>
        <dbReference type="Proteomes" id="UP000694546"/>
    </source>
</evidence>
<comment type="similarity">
    <text evidence="4">Belongs to the ThTPase family.</text>
</comment>
<evidence type="ECO:0000256" key="9">
    <source>
        <dbReference type="ARBA" id="ARBA00022723"/>
    </source>
</evidence>
<dbReference type="Pfam" id="PF01928">
    <property type="entry name" value="CYTH"/>
    <property type="match status" value="1"/>
</dbReference>
<comment type="catalytic activity">
    <reaction evidence="13">
        <text>thiamine triphosphate + H2O = thiamine diphosphate + phosphate + H(+)</text>
        <dbReference type="Rhea" id="RHEA:11744"/>
        <dbReference type="ChEBI" id="CHEBI:15377"/>
        <dbReference type="ChEBI" id="CHEBI:15378"/>
        <dbReference type="ChEBI" id="CHEBI:43474"/>
        <dbReference type="ChEBI" id="CHEBI:58937"/>
        <dbReference type="ChEBI" id="CHEBI:58938"/>
        <dbReference type="EC" id="3.6.1.28"/>
    </reaction>
</comment>
<evidence type="ECO:0000256" key="12">
    <source>
        <dbReference type="ARBA" id="ARBA00022990"/>
    </source>
</evidence>
<dbReference type="PANTHER" id="PTHR14586">
    <property type="entry name" value="THIAMINE-TRIPHOSPHATASE"/>
    <property type="match status" value="1"/>
</dbReference>
<dbReference type="GO" id="GO:0050333">
    <property type="term" value="F:thiamine triphosphate phosphatase activity"/>
    <property type="evidence" value="ECO:0007669"/>
    <property type="project" value="UniProtKB-EC"/>
</dbReference>
<accession>A0A8C5FCC4</accession>
<evidence type="ECO:0000256" key="8">
    <source>
        <dbReference type="ARBA" id="ARBA00022490"/>
    </source>
</evidence>
<dbReference type="InterPro" id="IPR012177">
    <property type="entry name" value="ThTPase_euk"/>
</dbReference>
<evidence type="ECO:0000259" key="14">
    <source>
        <dbReference type="SMART" id="SM01118"/>
    </source>
</evidence>
<dbReference type="InterPro" id="IPR023577">
    <property type="entry name" value="CYTH_domain"/>
</dbReference>
<dbReference type="SMART" id="SM01118">
    <property type="entry name" value="CYTH"/>
    <property type="match status" value="1"/>
</dbReference>
<evidence type="ECO:0000256" key="2">
    <source>
        <dbReference type="ARBA" id="ARBA00002106"/>
    </source>
</evidence>
<dbReference type="GeneTree" id="ENSGT00390000005996"/>
<dbReference type="GO" id="GO:0042357">
    <property type="term" value="P:thiamine diphosphate metabolic process"/>
    <property type="evidence" value="ECO:0007669"/>
    <property type="project" value="TreeGrafter"/>
</dbReference>
<dbReference type="SUPFAM" id="SSF55154">
    <property type="entry name" value="CYTH-like phosphatases"/>
    <property type="match status" value="1"/>
</dbReference>
<proteinExistence type="inferred from homology"/>
<name>A0A8C5FCC4_GADMO</name>
<evidence type="ECO:0000256" key="5">
    <source>
        <dbReference type="ARBA" id="ARBA00011245"/>
    </source>
</evidence>
<evidence type="ECO:0000313" key="15">
    <source>
        <dbReference type="Ensembl" id="ENSGMOP00000026276.1"/>
    </source>
</evidence>
<dbReference type="KEGG" id="gmh:115537359"/>
<dbReference type="GO" id="GO:0005737">
    <property type="term" value="C:cytoplasm"/>
    <property type="evidence" value="ECO:0007669"/>
    <property type="project" value="UniProtKB-SubCell"/>
</dbReference>
<organism evidence="15 16">
    <name type="scientific">Gadus morhua</name>
    <name type="common">Atlantic cod</name>
    <dbReference type="NCBI Taxonomy" id="8049"/>
    <lineage>
        <taxon>Eukaryota</taxon>
        <taxon>Metazoa</taxon>
        <taxon>Chordata</taxon>
        <taxon>Craniata</taxon>
        <taxon>Vertebrata</taxon>
        <taxon>Euteleostomi</taxon>
        <taxon>Actinopterygii</taxon>
        <taxon>Neopterygii</taxon>
        <taxon>Teleostei</taxon>
        <taxon>Neoteleostei</taxon>
        <taxon>Acanthomorphata</taxon>
        <taxon>Zeiogadaria</taxon>
        <taxon>Gadariae</taxon>
        <taxon>Gadiformes</taxon>
        <taxon>Gadoidei</taxon>
        <taxon>Gadidae</taxon>
        <taxon>Gadus</taxon>
    </lineage>
</organism>
<keyword evidence="16" id="KW-1185">Reference proteome</keyword>
<dbReference type="Gene3D" id="2.40.320.10">
    <property type="entry name" value="Hypothetical Protein Pfu-838710-001"/>
    <property type="match status" value="1"/>
</dbReference>
<comment type="subcellular location">
    <subcellularLocation>
        <location evidence="3">Cytoplasm</location>
    </subcellularLocation>
</comment>
<comment type="function">
    <text evidence="2">Hydrolase highly specific for thiamine triphosphate (ThTP).</text>
</comment>
<keyword evidence="8" id="KW-0963">Cytoplasm</keyword>
<evidence type="ECO:0000256" key="13">
    <source>
        <dbReference type="ARBA" id="ARBA00048194"/>
    </source>
</evidence>
<keyword evidence="10" id="KW-0378">Hydrolase</keyword>
<comment type="cofactor">
    <cofactor evidence="1">
        <name>Mg(2+)</name>
        <dbReference type="ChEBI" id="CHEBI:18420"/>
    </cofactor>
</comment>
<evidence type="ECO:0000256" key="4">
    <source>
        <dbReference type="ARBA" id="ARBA00008181"/>
    </source>
</evidence>
<evidence type="ECO:0000256" key="11">
    <source>
        <dbReference type="ARBA" id="ARBA00022842"/>
    </source>
</evidence>
<evidence type="ECO:0000256" key="7">
    <source>
        <dbReference type="ARBA" id="ARBA00020088"/>
    </source>
</evidence>
<reference evidence="15" key="1">
    <citation type="submission" date="2025-08" db="UniProtKB">
        <authorList>
            <consortium name="Ensembl"/>
        </authorList>
    </citation>
    <scope>IDENTIFICATION</scope>
</reference>
<gene>
    <name evidence="15" type="primary">THTPA</name>
</gene>
<evidence type="ECO:0000256" key="10">
    <source>
        <dbReference type="ARBA" id="ARBA00022801"/>
    </source>
</evidence>
<evidence type="ECO:0000256" key="3">
    <source>
        <dbReference type="ARBA" id="ARBA00004496"/>
    </source>
</evidence>
<keyword evidence="11" id="KW-0460">Magnesium</keyword>
<reference evidence="15" key="2">
    <citation type="submission" date="2025-09" db="UniProtKB">
        <authorList>
            <consortium name="Ensembl"/>
        </authorList>
    </citation>
    <scope>IDENTIFICATION</scope>
</reference>
<comment type="subunit">
    <text evidence="5">Monomer.</text>
</comment>